<protein>
    <recommendedName>
        <fullName evidence="4">Ubiquitin fusion degradation protein UFD1 N-terminal subdomain 1 domain-containing protein</fullName>
    </recommendedName>
</protein>
<dbReference type="AlphaFoldDB" id="A0A7S3WJ32"/>
<feature type="region of interest" description="Disordered" evidence="3">
    <location>
        <begin position="109"/>
        <end position="151"/>
    </location>
</feature>
<evidence type="ECO:0000256" key="2">
    <source>
        <dbReference type="ARBA" id="ARBA00022786"/>
    </source>
</evidence>
<dbReference type="EMBL" id="HBIR01031656">
    <property type="protein sequence ID" value="CAE0561040.1"/>
    <property type="molecule type" value="Transcribed_RNA"/>
</dbReference>
<dbReference type="GO" id="GO:0006511">
    <property type="term" value="P:ubiquitin-dependent protein catabolic process"/>
    <property type="evidence" value="ECO:0007669"/>
    <property type="project" value="InterPro"/>
</dbReference>
<keyword evidence="2" id="KW-0833">Ubl conjugation pathway</keyword>
<organism evidence="5">
    <name type="scientific">Emiliania huxleyi</name>
    <name type="common">Coccolithophore</name>
    <name type="synonym">Pontosphaera huxleyi</name>
    <dbReference type="NCBI Taxonomy" id="2903"/>
    <lineage>
        <taxon>Eukaryota</taxon>
        <taxon>Haptista</taxon>
        <taxon>Haptophyta</taxon>
        <taxon>Prymnesiophyceae</taxon>
        <taxon>Isochrysidales</taxon>
        <taxon>Noelaerhabdaceae</taxon>
        <taxon>Emiliania</taxon>
    </lineage>
</organism>
<evidence type="ECO:0000259" key="4">
    <source>
        <dbReference type="Pfam" id="PF03152"/>
    </source>
</evidence>
<dbReference type="Pfam" id="PF03152">
    <property type="entry name" value="UFD1_N1"/>
    <property type="match status" value="1"/>
</dbReference>
<dbReference type="GO" id="GO:0036503">
    <property type="term" value="P:ERAD pathway"/>
    <property type="evidence" value="ECO:0007669"/>
    <property type="project" value="TreeGrafter"/>
</dbReference>
<feature type="domain" description="Ubiquitin fusion degradation protein UFD1 N-terminal subdomain 1" evidence="4">
    <location>
        <begin position="3"/>
        <end position="83"/>
    </location>
</feature>
<evidence type="ECO:0000256" key="1">
    <source>
        <dbReference type="ARBA" id="ARBA00006043"/>
    </source>
</evidence>
<evidence type="ECO:0000313" key="5">
    <source>
        <dbReference type="EMBL" id="CAE0561040.1"/>
    </source>
</evidence>
<evidence type="ECO:0000256" key="3">
    <source>
        <dbReference type="SAM" id="MobiDB-lite"/>
    </source>
</evidence>
<dbReference type="PANTHER" id="PTHR12555">
    <property type="entry name" value="UBIQUITIN FUSION DEGRADATON PROTEIN 1"/>
    <property type="match status" value="1"/>
</dbReference>
<gene>
    <name evidence="5" type="ORF">EHUX00137_LOCUS24556</name>
</gene>
<dbReference type="InterPro" id="IPR042299">
    <property type="entry name" value="Ufd1-like_Nn"/>
</dbReference>
<dbReference type="GO" id="GO:0031593">
    <property type="term" value="F:polyubiquitin modification-dependent protein binding"/>
    <property type="evidence" value="ECO:0007669"/>
    <property type="project" value="TreeGrafter"/>
</dbReference>
<comment type="similarity">
    <text evidence="1">Belongs to the UFD1 family.</text>
</comment>
<dbReference type="Gene3D" id="2.40.40.50">
    <property type="entry name" value="Ubiquitin fusion degradation protein UFD1, N-terminal domain"/>
    <property type="match status" value="1"/>
</dbReference>
<feature type="compositionally biased region" description="Low complexity" evidence="3">
    <location>
        <begin position="109"/>
        <end position="127"/>
    </location>
</feature>
<dbReference type="GO" id="GO:0034098">
    <property type="term" value="C:VCP-NPL4-UFD1 AAA ATPase complex"/>
    <property type="evidence" value="ECO:0007669"/>
    <property type="project" value="TreeGrafter"/>
</dbReference>
<dbReference type="InterPro" id="IPR055417">
    <property type="entry name" value="UFD1_N1"/>
</dbReference>
<dbReference type="InterPro" id="IPR004854">
    <property type="entry name" value="Ufd1-like"/>
</dbReference>
<accession>A0A7S3WJ32</accession>
<proteinExistence type="inferred from homology"/>
<sequence>MDNPSLSDGDKVLLPPSTLQEIMARVGEGGMPHPMLFKLEWGGAARHVGVLEFSAPEGSVVVPLWIMRALGASDGDQLQLSSARGRSCAWGAAAALCRGVEGASRRSCRAALSPSSSLSTTTSSRCADTTPRGRSSGTSPPRAPLSPSATP</sequence>
<name>A0A7S3WJ32_EMIHU</name>
<dbReference type="PANTHER" id="PTHR12555:SF13">
    <property type="entry name" value="UBIQUITIN RECOGNITION FACTOR IN ER-ASSOCIATED DEGRADATION PROTEIN 1"/>
    <property type="match status" value="1"/>
</dbReference>
<reference evidence="5" key="1">
    <citation type="submission" date="2021-01" db="EMBL/GenBank/DDBJ databases">
        <authorList>
            <person name="Corre E."/>
            <person name="Pelletier E."/>
            <person name="Niang G."/>
            <person name="Scheremetjew M."/>
            <person name="Finn R."/>
            <person name="Kale V."/>
            <person name="Holt S."/>
            <person name="Cochrane G."/>
            <person name="Meng A."/>
            <person name="Brown T."/>
            <person name="Cohen L."/>
        </authorList>
    </citation>
    <scope>NUCLEOTIDE SEQUENCE</scope>
    <source>
        <strain evidence="5">379</strain>
    </source>
</reference>